<name>A0A643C248_BALPH</name>
<keyword evidence="5" id="KW-1185">Reference proteome</keyword>
<sequence>MGFNVKNVSLKYIHSGNVAGDSKGDPAMEAAGFKAQVIILNHPGQINAGYAPVQDCHTAHTTCKFAELREKIDCYLERNWKMAPNF</sequence>
<dbReference type="Gene3D" id="2.40.30.10">
    <property type="entry name" value="Translation factors"/>
    <property type="match status" value="1"/>
</dbReference>
<comment type="caution">
    <text evidence="4">The sequence shown here is derived from an EMBL/GenBank/DDBJ whole genome shotgun (WGS) entry which is preliminary data.</text>
</comment>
<evidence type="ECO:0000259" key="3">
    <source>
        <dbReference type="Pfam" id="PF22594"/>
    </source>
</evidence>
<dbReference type="OrthoDB" id="10031713at2759"/>
<dbReference type="AlphaFoldDB" id="A0A643C248"/>
<evidence type="ECO:0000256" key="1">
    <source>
        <dbReference type="ARBA" id="ARBA00022741"/>
    </source>
</evidence>
<dbReference type="GO" id="GO:0005525">
    <property type="term" value="F:GTP binding"/>
    <property type="evidence" value="ECO:0007669"/>
    <property type="project" value="UniProtKB-KW"/>
</dbReference>
<evidence type="ECO:0000313" key="4">
    <source>
        <dbReference type="EMBL" id="KAB0394244.1"/>
    </source>
</evidence>
<keyword evidence="2" id="KW-0342">GTP-binding</keyword>
<dbReference type="EMBL" id="SGJD01002863">
    <property type="protein sequence ID" value="KAB0394244.1"/>
    <property type="molecule type" value="Genomic_DNA"/>
</dbReference>
<dbReference type="Pfam" id="PF22594">
    <property type="entry name" value="GTP-eEF1A_C"/>
    <property type="match status" value="1"/>
</dbReference>
<dbReference type="InterPro" id="IPR054696">
    <property type="entry name" value="GTP-eEF1A_C"/>
</dbReference>
<dbReference type="Proteomes" id="UP000437017">
    <property type="component" value="Unassembled WGS sequence"/>
</dbReference>
<organism evidence="4 5">
    <name type="scientific">Balaenoptera physalus</name>
    <name type="common">Fin whale</name>
    <name type="synonym">Balaena physalus</name>
    <dbReference type="NCBI Taxonomy" id="9770"/>
    <lineage>
        <taxon>Eukaryota</taxon>
        <taxon>Metazoa</taxon>
        <taxon>Chordata</taxon>
        <taxon>Craniata</taxon>
        <taxon>Vertebrata</taxon>
        <taxon>Euteleostomi</taxon>
        <taxon>Mammalia</taxon>
        <taxon>Eutheria</taxon>
        <taxon>Laurasiatheria</taxon>
        <taxon>Artiodactyla</taxon>
        <taxon>Whippomorpha</taxon>
        <taxon>Cetacea</taxon>
        <taxon>Mysticeti</taxon>
        <taxon>Balaenopteridae</taxon>
        <taxon>Balaenoptera</taxon>
    </lineage>
</organism>
<dbReference type="PANTHER" id="PTHR44830:SF1">
    <property type="entry name" value="TR-TYPE G DOMAIN-CONTAINING PROTEIN"/>
    <property type="match status" value="1"/>
</dbReference>
<feature type="domain" description="GTP-eEF1A C-terminal" evidence="3">
    <location>
        <begin position="33"/>
        <end position="84"/>
    </location>
</feature>
<protein>
    <recommendedName>
        <fullName evidence="3">GTP-eEF1A C-terminal domain-containing protein</fullName>
    </recommendedName>
</protein>
<gene>
    <name evidence="4" type="ORF">E2I00_012736</name>
</gene>
<accession>A0A643C248</accession>
<reference evidence="4 5" key="1">
    <citation type="journal article" date="2019" name="PLoS ONE">
        <title>Genomic analyses reveal an absence of contemporary introgressive admixture between fin whales and blue whales, despite known hybrids.</title>
        <authorList>
            <person name="Westbury M.V."/>
            <person name="Petersen B."/>
            <person name="Lorenzen E.D."/>
        </authorList>
    </citation>
    <scope>NUCLEOTIDE SEQUENCE [LARGE SCALE GENOMIC DNA]</scope>
    <source>
        <strain evidence="4">FinWhale-01</strain>
    </source>
</reference>
<keyword evidence="1" id="KW-0547">Nucleotide-binding</keyword>
<dbReference type="SUPFAM" id="SSF50465">
    <property type="entry name" value="EF-Tu/eEF-1alpha/eIF2-gamma C-terminal domain"/>
    <property type="match status" value="1"/>
</dbReference>
<evidence type="ECO:0000256" key="2">
    <source>
        <dbReference type="ARBA" id="ARBA00023134"/>
    </source>
</evidence>
<proteinExistence type="predicted"/>
<evidence type="ECO:0000313" key="5">
    <source>
        <dbReference type="Proteomes" id="UP000437017"/>
    </source>
</evidence>
<dbReference type="InterPro" id="IPR009001">
    <property type="entry name" value="Transl_elong_EF1A/Init_IF2_C"/>
</dbReference>
<dbReference type="PANTHER" id="PTHR44830">
    <property type="entry name" value="ELONGATION FACTOR 1 ALPHA"/>
    <property type="match status" value="1"/>
</dbReference>